<reference evidence="2 3" key="1">
    <citation type="submission" date="2019-01" db="EMBL/GenBank/DDBJ databases">
        <title>Genome sequencing of the rare red list fungi Fomitopsis rosea.</title>
        <authorList>
            <person name="Buettner E."/>
            <person name="Kellner H."/>
        </authorList>
    </citation>
    <scope>NUCLEOTIDE SEQUENCE [LARGE SCALE GENOMIC DNA]</scope>
    <source>
        <strain evidence="2 3">DSM 105464</strain>
    </source>
</reference>
<gene>
    <name evidence="2" type="ORF">EVJ58_g9891</name>
</gene>
<evidence type="ECO:0000256" key="1">
    <source>
        <dbReference type="SAM" id="MobiDB-lite"/>
    </source>
</evidence>
<sequence>MTGYIRSFKYWRVFTCYAVLENLNRASPELRITPGSLQLGVMITHILNSVLYRTNTTSPYPELEEMSAAFEHDATASDQELDDDQLESDNMKPVDGSLGLYFLATLESRNGLLTLDSRRTLDARNLAAMYTCADMVSLAAKFGVHSIVVQRRRPNPNRRSNRQVMTNSSAEQRTIAIPERNLGLNAGGVQPVANGLARRGARRARDDDEPEERADQQVNGLWEQFKHDLLLKAPNPVDTVLASYLTVTHLEVANTPDGLFQSPALPLRRARLMVVTPTIWSGQMFDRFFPLLGTVITHPVQNYTNCVYWGLYGGMMREYNSHDQVRIRNALRTLFETLLWLPFPESERMWSTRQTGHSTAIRIPRDSDGPAPLIALNPLLHNRDIKYSIRPECDETNDIEIDDAPPDAGEDEEMVVDRWVADRQEEEEAEDEDEQQLRLRQRPPPPPLHPRRSEPRQPDPPQPRHSEPRHSEPRRSEPRHSVPRFSVPRYSDPPQPRVSQPRQSQPRQSQPRQSQPRQSQPRQSLPRSSARRSSSTVNFGGLIIEPQPAPSRSPSVNFQGLIIQPTGF</sequence>
<feature type="compositionally biased region" description="Low complexity" evidence="1">
    <location>
        <begin position="497"/>
        <end position="535"/>
    </location>
</feature>
<accession>A0A4Y9XQS2</accession>
<comment type="caution">
    <text evidence="2">The sequence shown here is derived from an EMBL/GenBank/DDBJ whole genome shotgun (WGS) entry which is preliminary data.</text>
</comment>
<feature type="region of interest" description="Disordered" evidence="1">
    <location>
        <begin position="151"/>
        <end position="170"/>
    </location>
</feature>
<dbReference type="Proteomes" id="UP000298390">
    <property type="component" value="Unassembled WGS sequence"/>
</dbReference>
<feature type="compositionally biased region" description="Acidic residues" evidence="1">
    <location>
        <begin position="424"/>
        <end position="434"/>
    </location>
</feature>
<feature type="region of interest" description="Disordered" evidence="1">
    <location>
        <begin position="195"/>
        <end position="215"/>
    </location>
</feature>
<feature type="compositionally biased region" description="Basic residues" evidence="1">
    <location>
        <begin position="151"/>
        <end position="161"/>
    </location>
</feature>
<feature type="region of interest" description="Disordered" evidence="1">
    <location>
        <begin position="423"/>
        <end position="568"/>
    </location>
</feature>
<organism evidence="2 3">
    <name type="scientific">Rhodofomes roseus</name>
    <dbReference type="NCBI Taxonomy" id="34475"/>
    <lineage>
        <taxon>Eukaryota</taxon>
        <taxon>Fungi</taxon>
        <taxon>Dikarya</taxon>
        <taxon>Basidiomycota</taxon>
        <taxon>Agaricomycotina</taxon>
        <taxon>Agaricomycetes</taxon>
        <taxon>Polyporales</taxon>
        <taxon>Rhodofomes</taxon>
    </lineage>
</organism>
<dbReference type="AlphaFoldDB" id="A0A4Y9XQS2"/>
<evidence type="ECO:0000313" key="3">
    <source>
        <dbReference type="Proteomes" id="UP000298390"/>
    </source>
</evidence>
<feature type="compositionally biased region" description="Basic and acidic residues" evidence="1">
    <location>
        <begin position="451"/>
        <end position="480"/>
    </location>
</feature>
<name>A0A4Y9XQS2_9APHY</name>
<evidence type="ECO:0000313" key="2">
    <source>
        <dbReference type="EMBL" id="TFY52664.1"/>
    </source>
</evidence>
<proteinExistence type="predicted"/>
<dbReference type="EMBL" id="SEKV01000939">
    <property type="protein sequence ID" value="TFY52664.1"/>
    <property type="molecule type" value="Genomic_DNA"/>
</dbReference>
<protein>
    <submittedName>
        <fullName evidence="2">Uncharacterized protein</fullName>
    </submittedName>
</protein>